<dbReference type="Proteomes" id="UP001602013">
    <property type="component" value="Unassembled WGS sequence"/>
</dbReference>
<gene>
    <name evidence="5" type="ORF">ACFYXI_10590</name>
</gene>
<keyword evidence="6" id="KW-1185">Reference proteome</keyword>
<dbReference type="Pfam" id="PF00392">
    <property type="entry name" value="GntR"/>
    <property type="match status" value="1"/>
</dbReference>
<keyword evidence="1" id="KW-0805">Transcription regulation</keyword>
<reference evidence="5 6" key="1">
    <citation type="submission" date="2024-10" db="EMBL/GenBank/DDBJ databases">
        <title>The Natural Products Discovery Center: Release of the First 8490 Sequenced Strains for Exploring Actinobacteria Biosynthetic Diversity.</title>
        <authorList>
            <person name="Kalkreuter E."/>
            <person name="Kautsar S.A."/>
            <person name="Yang D."/>
            <person name="Bader C.D."/>
            <person name="Teijaro C.N."/>
            <person name="Fluegel L."/>
            <person name="Davis C.M."/>
            <person name="Simpson J.R."/>
            <person name="Lauterbach L."/>
            <person name="Steele A.D."/>
            <person name="Gui C."/>
            <person name="Meng S."/>
            <person name="Li G."/>
            <person name="Viehrig K."/>
            <person name="Ye F."/>
            <person name="Su P."/>
            <person name="Kiefer A.F."/>
            <person name="Nichols A."/>
            <person name="Cepeda A.J."/>
            <person name="Yan W."/>
            <person name="Fan B."/>
            <person name="Jiang Y."/>
            <person name="Adhikari A."/>
            <person name="Zheng C.-J."/>
            <person name="Schuster L."/>
            <person name="Cowan T.M."/>
            <person name="Smanski M.J."/>
            <person name="Chevrette M.G."/>
            <person name="De Carvalho L.P.S."/>
            <person name="Shen B."/>
        </authorList>
    </citation>
    <scope>NUCLEOTIDE SEQUENCE [LARGE SCALE GENOMIC DNA]</scope>
    <source>
        <strain evidence="5 6">NPDC002173</strain>
    </source>
</reference>
<dbReference type="Pfam" id="PF07729">
    <property type="entry name" value="FCD"/>
    <property type="match status" value="1"/>
</dbReference>
<name>A0ABW6SPS5_9ACTN</name>
<keyword evidence="2" id="KW-0238">DNA-binding</keyword>
<evidence type="ECO:0000313" key="5">
    <source>
        <dbReference type="EMBL" id="MFF3666029.1"/>
    </source>
</evidence>
<evidence type="ECO:0000313" key="6">
    <source>
        <dbReference type="Proteomes" id="UP001602013"/>
    </source>
</evidence>
<dbReference type="PRINTS" id="PR00035">
    <property type="entry name" value="HTHGNTR"/>
</dbReference>
<proteinExistence type="predicted"/>
<protein>
    <submittedName>
        <fullName evidence="5">GntR family transcriptional regulator</fullName>
    </submittedName>
</protein>
<dbReference type="PROSITE" id="PS50949">
    <property type="entry name" value="HTH_GNTR"/>
    <property type="match status" value="1"/>
</dbReference>
<evidence type="ECO:0000259" key="4">
    <source>
        <dbReference type="PROSITE" id="PS50949"/>
    </source>
</evidence>
<sequence>MDIEARPPQTTQQYVLEQLRRAILTGQLAPGSAIRQDALAEQLGVSRVPIREALKILEGEGQVIYRPRRGYMVAELALEDFLEVYRIRQILEEEAVRRAIERITDEDIQRLQDAHADVVAAGQAGEIIAMAAANRRFHFTLIDAAGMPRLRRFLSILWDASDVYRSLYYSEESNRERVEREHQGIIDAVRARDAEDLIRRLGEHRAGTVATFREFMARQDN</sequence>
<evidence type="ECO:0000256" key="1">
    <source>
        <dbReference type="ARBA" id="ARBA00023015"/>
    </source>
</evidence>
<dbReference type="SMART" id="SM00895">
    <property type="entry name" value="FCD"/>
    <property type="match status" value="1"/>
</dbReference>
<dbReference type="InterPro" id="IPR036388">
    <property type="entry name" value="WH-like_DNA-bd_sf"/>
</dbReference>
<dbReference type="SUPFAM" id="SSF46785">
    <property type="entry name" value="Winged helix' DNA-binding domain"/>
    <property type="match status" value="1"/>
</dbReference>
<dbReference type="InterPro" id="IPR036390">
    <property type="entry name" value="WH_DNA-bd_sf"/>
</dbReference>
<organism evidence="5 6">
    <name type="scientific">Microtetraspora malaysiensis</name>
    <dbReference type="NCBI Taxonomy" id="161358"/>
    <lineage>
        <taxon>Bacteria</taxon>
        <taxon>Bacillati</taxon>
        <taxon>Actinomycetota</taxon>
        <taxon>Actinomycetes</taxon>
        <taxon>Streptosporangiales</taxon>
        <taxon>Streptosporangiaceae</taxon>
        <taxon>Microtetraspora</taxon>
    </lineage>
</organism>
<dbReference type="CDD" id="cd07377">
    <property type="entry name" value="WHTH_GntR"/>
    <property type="match status" value="1"/>
</dbReference>
<dbReference type="EMBL" id="JBIASD010000005">
    <property type="protein sequence ID" value="MFF3666029.1"/>
    <property type="molecule type" value="Genomic_DNA"/>
</dbReference>
<dbReference type="PANTHER" id="PTHR43537:SF24">
    <property type="entry name" value="GLUCONATE OPERON TRANSCRIPTIONAL REPRESSOR"/>
    <property type="match status" value="1"/>
</dbReference>
<dbReference type="Gene3D" id="1.20.120.530">
    <property type="entry name" value="GntR ligand-binding domain-like"/>
    <property type="match status" value="1"/>
</dbReference>
<dbReference type="PANTHER" id="PTHR43537">
    <property type="entry name" value="TRANSCRIPTIONAL REGULATOR, GNTR FAMILY"/>
    <property type="match status" value="1"/>
</dbReference>
<dbReference type="InterPro" id="IPR011711">
    <property type="entry name" value="GntR_C"/>
</dbReference>
<dbReference type="InterPro" id="IPR008920">
    <property type="entry name" value="TF_FadR/GntR_C"/>
</dbReference>
<evidence type="ECO:0000256" key="2">
    <source>
        <dbReference type="ARBA" id="ARBA00023125"/>
    </source>
</evidence>
<dbReference type="InterPro" id="IPR000524">
    <property type="entry name" value="Tscrpt_reg_HTH_GntR"/>
</dbReference>
<dbReference type="SMART" id="SM00345">
    <property type="entry name" value="HTH_GNTR"/>
    <property type="match status" value="1"/>
</dbReference>
<evidence type="ECO:0000256" key="3">
    <source>
        <dbReference type="ARBA" id="ARBA00023163"/>
    </source>
</evidence>
<accession>A0ABW6SPS5</accession>
<dbReference type="RefSeq" id="WP_387410324.1">
    <property type="nucleotide sequence ID" value="NZ_JBIASD010000005.1"/>
</dbReference>
<comment type="caution">
    <text evidence="5">The sequence shown here is derived from an EMBL/GenBank/DDBJ whole genome shotgun (WGS) entry which is preliminary data.</text>
</comment>
<keyword evidence="3" id="KW-0804">Transcription</keyword>
<dbReference type="SUPFAM" id="SSF48008">
    <property type="entry name" value="GntR ligand-binding domain-like"/>
    <property type="match status" value="1"/>
</dbReference>
<dbReference type="Gene3D" id="1.10.10.10">
    <property type="entry name" value="Winged helix-like DNA-binding domain superfamily/Winged helix DNA-binding domain"/>
    <property type="match status" value="1"/>
</dbReference>
<feature type="domain" description="HTH gntR-type" evidence="4">
    <location>
        <begin position="9"/>
        <end position="76"/>
    </location>
</feature>